<evidence type="ECO:0000313" key="1">
    <source>
        <dbReference type="EMBL" id="KAB0681489.1"/>
    </source>
</evidence>
<comment type="caution">
    <text evidence="1">The sequence shown here is derived from an EMBL/GenBank/DDBJ whole genome shotgun (WGS) entry which is preliminary data.</text>
</comment>
<proteinExistence type="predicted"/>
<protein>
    <submittedName>
        <fullName evidence="1">DUF3095 domain-containing protein</fullName>
    </submittedName>
</protein>
<name>A0A7V7TXF6_9HYPH</name>
<sequence>MPGKAAERTAGFYAGLDPVEEFQDLAAIERYRPVPDGAVLFLADVVDSTGAIERGRYAEVNVAAAAVIAAVGNALPKDAAAFSFGGDGASFVVEREHEAAGRRLLGATVAWARRELDLELRAAAVPVAAIRAARRELLLARFAVTPTLAYAMFAGGGLAWAEERMKAGEYRVDAPAEPVPLDLSGLHCRFAEFPAKNGVILSVIVVPAGADEAAGFAAVATELLALAMRREADLRPVRDGAPRVEWSLAKFLMARKTAAARAGRRSVGALAKSDLFGALSNLIFRSGLSVGGFDPKRYLTDLVRNTDFRKFDDGLRMTIDCSARTADEIERFLAAERAKGRIRYGTHRQEAAVLTCFVPSPTASDHVHFVDGAAGGYAFAARALKRQSQAALA</sequence>
<organism evidence="1 2">
    <name type="scientific">Plantimonas leprariae</name>
    <dbReference type="NCBI Taxonomy" id="2615207"/>
    <lineage>
        <taxon>Bacteria</taxon>
        <taxon>Pseudomonadati</taxon>
        <taxon>Pseudomonadota</taxon>
        <taxon>Alphaproteobacteria</taxon>
        <taxon>Hyphomicrobiales</taxon>
        <taxon>Aurantimonadaceae</taxon>
        <taxon>Plantimonas</taxon>
    </lineage>
</organism>
<dbReference type="Pfam" id="PF11294">
    <property type="entry name" value="DUF3095"/>
    <property type="match status" value="1"/>
</dbReference>
<dbReference type="AlphaFoldDB" id="A0A7V7TXF6"/>
<dbReference type="RefSeq" id="WP_150968744.1">
    <property type="nucleotide sequence ID" value="NZ_VZDO01000003.1"/>
</dbReference>
<dbReference type="EMBL" id="VZDO01000003">
    <property type="protein sequence ID" value="KAB0681489.1"/>
    <property type="molecule type" value="Genomic_DNA"/>
</dbReference>
<keyword evidence="2" id="KW-1185">Reference proteome</keyword>
<evidence type="ECO:0000313" key="2">
    <source>
        <dbReference type="Proteomes" id="UP000432089"/>
    </source>
</evidence>
<dbReference type="Proteomes" id="UP000432089">
    <property type="component" value="Unassembled WGS sequence"/>
</dbReference>
<reference evidence="1 2" key="1">
    <citation type="submission" date="2019-09" db="EMBL/GenBank/DDBJ databases">
        <title>YIM 132180 draft genome.</title>
        <authorList>
            <person name="Zhang K."/>
        </authorList>
    </citation>
    <scope>NUCLEOTIDE SEQUENCE [LARGE SCALE GENOMIC DNA]</scope>
    <source>
        <strain evidence="1 2">YIM 132180</strain>
    </source>
</reference>
<accession>A0A7V7TXF6</accession>
<dbReference type="InterPro" id="IPR021445">
    <property type="entry name" value="DUF3095"/>
</dbReference>
<gene>
    <name evidence="1" type="ORF">F6X38_06305</name>
</gene>